<evidence type="ECO:0000256" key="6">
    <source>
        <dbReference type="ARBA" id="ARBA00023136"/>
    </source>
</evidence>
<keyword evidence="3" id="KW-0408">Iron</keyword>
<keyword evidence="5 7" id="KW-1133">Transmembrane helix</keyword>
<keyword evidence="9" id="KW-1185">Reference proteome</keyword>
<dbReference type="EMBL" id="KB932929">
    <property type="protein sequence ID" value="EOO02197.1"/>
    <property type="molecule type" value="Genomic_DNA"/>
</dbReference>
<dbReference type="eggNOG" id="ENOG502QQWE">
    <property type="taxonomic scope" value="Eukaryota"/>
</dbReference>
<dbReference type="RefSeq" id="XP_007913066.1">
    <property type="nucleotide sequence ID" value="XM_007914875.1"/>
</dbReference>
<protein>
    <submittedName>
        <fullName evidence="8">Putative plasma membrane iron permease protein</fullName>
    </submittedName>
</protein>
<evidence type="ECO:0000256" key="4">
    <source>
        <dbReference type="ARBA" id="ARBA00022692"/>
    </source>
</evidence>
<proteinExistence type="inferred from homology"/>
<evidence type="ECO:0000256" key="7">
    <source>
        <dbReference type="SAM" id="Phobius"/>
    </source>
</evidence>
<feature type="transmembrane region" description="Helical" evidence="7">
    <location>
        <begin position="92"/>
        <end position="111"/>
    </location>
</feature>
<comment type="similarity">
    <text evidence="2">Belongs to the oxidase-dependent Fe transporter (OFeT) (TC 9.A.10.1) family.</text>
</comment>
<accession>R8BS54</accession>
<feature type="transmembrane region" description="Helical" evidence="7">
    <location>
        <begin position="216"/>
        <end position="238"/>
    </location>
</feature>
<dbReference type="OrthoDB" id="4364at2759"/>
<dbReference type="KEGG" id="tmn:UCRPA7_2317"/>
<keyword evidence="3" id="KW-0813">Transport</keyword>
<dbReference type="Pfam" id="PF03239">
    <property type="entry name" value="FTR1"/>
    <property type="match status" value="1"/>
</dbReference>
<dbReference type="GeneID" id="19322553"/>
<evidence type="ECO:0000256" key="5">
    <source>
        <dbReference type="ARBA" id="ARBA00022989"/>
    </source>
</evidence>
<evidence type="ECO:0000256" key="3">
    <source>
        <dbReference type="ARBA" id="ARBA00022496"/>
    </source>
</evidence>
<name>R8BS54_PHAM7</name>
<dbReference type="Proteomes" id="UP000014074">
    <property type="component" value="Unassembled WGS sequence"/>
</dbReference>
<dbReference type="GO" id="GO:0015093">
    <property type="term" value="F:ferrous iron transmembrane transporter activity"/>
    <property type="evidence" value="ECO:0007669"/>
    <property type="project" value="TreeGrafter"/>
</dbReference>
<reference evidence="9" key="1">
    <citation type="journal article" date="2013" name="Genome Announc.">
        <title>Draft genome sequence of the ascomycete Phaeoacremonium aleophilum strain UCR-PA7, a causal agent of the esca disease complex in grapevines.</title>
        <authorList>
            <person name="Blanco-Ulate B."/>
            <person name="Rolshausen P."/>
            <person name="Cantu D."/>
        </authorList>
    </citation>
    <scope>NUCLEOTIDE SEQUENCE [LARGE SCALE GENOMIC DNA]</scope>
    <source>
        <strain evidence="9">UCR-PA7</strain>
    </source>
</reference>
<dbReference type="PANTHER" id="PTHR31632">
    <property type="entry name" value="IRON TRANSPORTER FTH1"/>
    <property type="match status" value="1"/>
</dbReference>
<feature type="transmembrane region" description="Helical" evidence="7">
    <location>
        <begin position="52"/>
        <end position="77"/>
    </location>
</feature>
<evidence type="ECO:0000313" key="8">
    <source>
        <dbReference type="EMBL" id="EOO02197.1"/>
    </source>
</evidence>
<feature type="transmembrane region" description="Helical" evidence="7">
    <location>
        <begin position="185"/>
        <end position="204"/>
    </location>
</feature>
<sequence length="371" mass="41487">MVNVFAVQVFFIVFRECLEAIVVLSVLFSFLKQCLDTPDQDPAIYKRLRRHVWIGAFSGVGICLIIGGAFIGVFYGLGRDIWSQSEDLWEGIFYLIATVIITVMGLALLRINKMQDKWRQKIAEALAAHAKRSKTKHRDRFGVWIGDWSRRHVMFILPFITTLREGIEAIVFVGGVSLGLPAKSFPLPVICGILAALLIGYLLYRGGNAMSIQIFLIASTSVLYLIAAGMFSKAVWYLQYHGFAQKVGSDVAEVGSGDGSYNIRQTVYHVNCCNPETDNGWDVFNAILGWQNTGTYGSIISYNVYWLFLILCIFALLFEERTGHLPFSKQAHKVLIHIPGYKSYKKRANTAVVDPAVVLQEVRAQGVLATE</sequence>
<dbReference type="InterPro" id="IPR004923">
    <property type="entry name" value="FTR1/Fip1/EfeU"/>
</dbReference>
<gene>
    <name evidence="8" type="ORF">UCRPA7_2317</name>
</gene>
<dbReference type="GO" id="GO:0033573">
    <property type="term" value="C:high-affinity iron permease complex"/>
    <property type="evidence" value="ECO:0007669"/>
    <property type="project" value="InterPro"/>
</dbReference>
<evidence type="ECO:0000256" key="1">
    <source>
        <dbReference type="ARBA" id="ARBA00004141"/>
    </source>
</evidence>
<keyword evidence="3" id="KW-0406">Ion transport</keyword>
<organism evidence="8 9">
    <name type="scientific">Phaeoacremonium minimum (strain UCR-PA7)</name>
    <name type="common">Esca disease fungus</name>
    <name type="synonym">Togninia minima</name>
    <dbReference type="NCBI Taxonomy" id="1286976"/>
    <lineage>
        <taxon>Eukaryota</taxon>
        <taxon>Fungi</taxon>
        <taxon>Dikarya</taxon>
        <taxon>Ascomycota</taxon>
        <taxon>Pezizomycotina</taxon>
        <taxon>Sordariomycetes</taxon>
        <taxon>Sordariomycetidae</taxon>
        <taxon>Togniniales</taxon>
        <taxon>Togniniaceae</taxon>
        <taxon>Phaeoacremonium</taxon>
    </lineage>
</organism>
<feature type="transmembrane region" description="Helical" evidence="7">
    <location>
        <begin position="6"/>
        <end position="31"/>
    </location>
</feature>
<feature type="transmembrane region" description="Helical" evidence="7">
    <location>
        <begin position="155"/>
        <end position="179"/>
    </location>
</feature>
<feature type="transmembrane region" description="Helical" evidence="7">
    <location>
        <begin position="299"/>
        <end position="318"/>
    </location>
</feature>
<evidence type="ECO:0000256" key="2">
    <source>
        <dbReference type="ARBA" id="ARBA00008333"/>
    </source>
</evidence>
<dbReference type="AlphaFoldDB" id="R8BS54"/>
<comment type="subcellular location">
    <subcellularLocation>
        <location evidence="1">Membrane</location>
        <topology evidence="1">Multi-pass membrane protein</topology>
    </subcellularLocation>
</comment>
<keyword evidence="6 7" id="KW-0472">Membrane</keyword>
<evidence type="ECO:0000313" key="9">
    <source>
        <dbReference type="Proteomes" id="UP000014074"/>
    </source>
</evidence>
<dbReference type="PANTHER" id="PTHR31632:SF2">
    <property type="entry name" value="PLASMA MEMBRANE IRON PERMEASE"/>
    <property type="match status" value="1"/>
</dbReference>
<dbReference type="HOGENOM" id="CLU_046738_1_1_1"/>
<keyword evidence="4 7" id="KW-0812">Transmembrane</keyword>
<keyword evidence="3" id="KW-0410">Iron transport</keyword>